<keyword evidence="3" id="KW-0238">DNA-binding</keyword>
<feature type="region of interest" description="Disordered" evidence="5">
    <location>
        <begin position="1"/>
        <end position="42"/>
    </location>
</feature>
<evidence type="ECO:0000256" key="4">
    <source>
        <dbReference type="ARBA" id="ARBA00023242"/>
    </source>
</evidence>
<organism evidence="7">
    <name type="scientific">Attheya septentrionalis</name>
    <dbReference type="NCBI Taxonomy" id="420275"/>
    <lineage>
        <taxon>Eukaryota</taxon>
        <taxon>Sar</taxon>
        <taxon>Stramenopiles</taxon>
        <taxon>Ochrophyta</taxon>
        <taxon>Bacillariophyta</taxon>
        <taxon>Coscinodiscophyceae</taxon>
        <taxon>Chaetocerotophycidae</taxon>
        <taxon>Chaetocerotales</taxon>
        <taxon>Attheyaceae</taxon>
        <taxon>Attheya</taxon>
    </lineage>
</organism>
<evidence type="ECO:0000256" key="3">
    <source>
        <dbReference type="ARBA" id="ARBA00023125"/>
    </source>
</evidence>
<dbReference type="InterPro" id="IPR014876">
    <property type="entry name" value="DEK_C"/>
</dbReference>
<feature type="compositionally biased region" description="Basic residues" evidence="5">
    <location>
        <begin position="202"/>
        <end position="213"/>
    </location>
</feature>
<dbReference type="GO" id="GO:0003677">
    <property type="term" value="F:DNA binding"/>
    <property type="evidence" value="ECO:0007669"/>
    <property type="project" value="UniProtKB-KW"/>
</dbReference>
<feature type="domain" description="DEK-C" evidence="6">
    <location>
        <begin position="237"/>
        <end position="292"/>
    </location>
</feature>
<dbReference type="SUPFAM" id="SSF109715">
    <property type="entry name" value="DEK C-terminal domain"/>
    <property type="match status" value="1"/>
</dbReference>
<keyword evidence="2" id="KW-0156">Chromatin regulator</keyword>
<keyword evidence="4" id="KW-0539">Nucleus</keyword>
<evidence type="ECO:0000313" key="7">
    <source>
        <dbReference type="EMBL" id="CAD9818529.1"/>
    </source>
</evidence>
<feature type="region of interest" description="Disordered" evidence="5">
    <location>
        <begin position="191"/>
        <end position="236"/>
    </location>
</feature>
<dbReference type="GO" id="GO:0006325">
    <property type="term" value="P:chromatin organization"/>
    <property type="evidence" value="ECO:0007669"/>
    <property type="project" value="UniProtKB-KW"/>
</dbReference>
<dbReference type="PANTHER" id="PTHR13468:SF1">
    <property type="entry name" value="PROTEIN DEK"/>
    <property type="match status" value="1"/>
</dbReference>
<dbReference type="PANTHER" id="PTHR13468">
    <property type="entry name" value="DEK PROTEIN"/>
    <property type="match status" value="1"/>
</dbReference>
<protein>
    <recommendedName>
        <fullName evidence="6">DEK-C domain-containing protein</fullName>
    </recommendedName>
</protein>
<dbReference type="InterPro" id="IPR044198">
    <property type="entry name" value="DEK"/>
</dbReference>
<accession>A0A7S2XRT6</accession>
<dbReference type="GO" id="GO:0005634">
    <property type="term" value="C:nucleus"/>
    <property type="evidence" value="ECO:0007669"/>
    <property type="project" value="UniProtKB-SubCell"/>
</dbReference>
<proteinExistence type="predicted"/>
<dbReference type="EMBL" id="HBHQ01015497">
    <property type="protein sequence ID" value="CAD9818529.1"/>
    <property type="molecule type" value="Transcribed_RNA"/>
</dbReference>
<dbReference type="AlphaFoldDB" id="A0A7S2XRT6"/>
<sequence>MAESLKVYGGQTPQSDSRERKSAAQFQPEDFKTSATSDLEKNIPKGRGVALSTIESIAGILKKTSRDAPELEVAHKLVFSIRGKVAKKLQKGNLLQFSGYLEPTVAGEDKEKRAEIDEEAETKMATKAFKMTIPELKIVCDFFDVDRSATTETPTVGKDELVDRLLDFLGAPDPKMTKTYNKKNKAVAVEKKKRVMKDAKPSPKKKKAKKSVPKKVEKKEDSSDSEKSTPKIYKGTMPDDKALREWVKAYVACFNLDKATTKHAMETASDKFDVDLTEKKAQIKEFLTDEMVK</sequence>
<comment type="subcellular location">
    <subcellularLocation>
        <location evidence="1">Nucleus</location>
    </subcellularLocation>
</comment>
<gene>
    <name evidence="7" type="ORF">ASEP1449_LOCUS10361</name>
</gene>
<dbReference type="Pfam" id="PF08766">
    <property type="entry name" value="DEK_C"/>
    <property type="match status" value="1"/>
</dbReference>
<evidence type="ECO:0000259" key="6">
    <source>
        <dbReference type="PROSITE" id="PS51998"/>
    </source>
</evidence>
<name>A0A7S2XRT6_9STRA</name>
<evidence type="ECO:0000256" key="2">
    <source>
        <dbReference type="ARBA" id="ARBA00022853"/>
    </source>
</evidence>
<feature type="compositionally biased region" description="Basic and acidic residues" evidence="5">
    <location>
        <begin position="214"/>
        <end position="229"/>
    </location>
</feature>
<dbReference type="GO" id="GO:0042393">
    <property type="term" value="F:histone binding"/>
    <property type="evidence" value="ECO:0007669"/>
    <property type="project" value="TreeGrafter"/>
</dbReference>
<dbReference type="PROSITE" id="PS51998">
    <property type="entry name" value="DEK_C"/>
    <property type="match status" value="1"/>
</dbReference>
<dbReference type="Gene3D" id="1.10.10.60">
    <property type="entry name" value="Homeodomain-like"/>
    <property type="match status" value="1"/>
</dbReference>
<dbReference type="GO" id="GO:2000779">
    <property type="term" value="P:regulation of double-strand break repair"/>
    <property type="evidence" value="ECO:0007669"/>
    <property type="project" value="TreeGrafter"/>
</dbReference>
<reference evidence="7" key="1">
    <citation type="submission" date="2021-01" db="EMBL/GenBank/DDBJ databases">
        <authorList>
            <person name="Corre E."/>
            <person name="Pelletier E."/>
            <person name="Niang G."/>
            <person name="Scheremetjew M."/>
            <person name="Finn R."/>
            <person name="Kale V."/>
            <person name="Holt S."/>
            <person name="Cochrane G."/>
            <person name="Meng A."/>
            <person name="Brown T."/>
            <person name="Cohen L."/>
        </authorList>
    </citation>
    <scope>NUCLEOTIDE SEQUENCE</scope>
    <source>
        <strain evidence="7">CCMP2084</strain>
    </source>
</reference>
<evidence type="ECO:0000256" key="5">
    <source>
        <dbReference type="SAM" id="MobiDB-lite"/>
    </source>
</evidence>
<evidence type="ECO:0000256" key="1">
    <source>
        <dbReference type="ARBA" id="ARBA00004123"/>
    </source>
</evidence>